<reference evidence="1 2" key="1">
    <citation type="submission" date="2015-06" db="EMBL/GenBank/DDBJ databases">
        <authorList>
            <person name="Hoefler B.C."/>
            <person name="Straight P.D."/>
        </authorList>
    </citation>
    <scope>NUCLEOTIDE SEQUENCE [LARGE SCALE GENOMIC DNA]</scope>
    <source>
        <strain evidence="1 2">NRRL 3427</strain>
    </source>
</reference>
<comment type="caution">
    <text evidence="1">The sequence shown here is derived from an EMBL/GenBank/DDBJ whole genome shotgun (WGS) entry which is preliminary data.</text>
</comment>
<dbReference type="Proteomes" id="UP000037023">
    <property type="component" value="Unassembled WGS sequence"/>
</dbReference>
<accession>A0A0L8K288</accession>
<dbReference type="PATRIC" id="fig|1938.6.peg.5202"/>
<proteinExistence type="predicted"/>
<protein>
    <submittedName>
        <fullName evidence="1">Uncharacterized protein</fullName>
    </submittedName>
</protein>
<gene>
    <name evidence="1" type="ORF">ADK34_24165</name>
</gene>
<dbReference type="AlphaFoldDB" id="A0A0L8K288"/>
<organism evidence="1 2">
    <name type="scientific">Streptomyces viridochromogenes</name>
    <dbReference type="NCBI Taxonomy" id="1938"/>
    <lineage>
        <taxon>Bacteria</taxon>
        <taxon>Bacillati</taxon>
        <taxon>Actinomycetota</taxon>
        <taxon>Actinomycetes</taxon>
        <taxon>Kitasatosporales</taxon>
        <taxon>Streptomycetaceae</taxon>
        <taxon>Streptomyces</taxon>
    </lineage>
</organism>
<dbReference type="RefSeq" id="WP_033203007.1">
    <property type="nucleotide sequence ID" value="NZ_LGUP01000316.1"/>
</dbReference>
<dbReference type="EMBL" id="LGUP01000316">
    <property type="protein sequence ID" value="KOG20003.1"/>
    <property type="molecule type" value="Genomic_DNA"/>
</dbReference>
<evidence type="ECO:0000313" key="2">
    <source>
        <dbReference type="Proteomes" id="UP000037023"/>
    </source>
</evidence>
<dbReference type="OrthoDB" id="4273019at2"/>
<sequence>MSDDELFIAYMRSFEESAKHTGLCLDCQDGEPCIEGDPIHTEFTRLQDAWTQKVRAEGKRP</sequence>
<evidence type="ECO:0000313" key="1">
    <source>
        <dbReference type="EMBL" id="KOG20003.1"/>
    </source>
</evidence>
<name>A0A0L8K288_STRVR</name>